<dbReference type="EMBL" id="JACHEC010000001">
    <property type="protein sequence ID" value="MBB6401209.1"/>
    <property type="molecule type" value="Genomic_DNA"/>
</dbReference>
<dbReference type="Proteomes" id="UP000536195">
    <property type="component" value="Unassembled WGS sequence"/>
</dbReference>
<sequence>MNSNPFESYRDIKIMNENPKYPVKGDGITREKIKSENVEIGEYTYIRATTKEKTLKTV</sequence>
<proteinExistence type="predicted"/>
<organism evidence="1 2">
    <name type="scientific">Methanococcus maripaludis</name>
    <name type="common">Methanococcus deltae</name>
    <dbReference type="NCBI Taxonomy" id="39152"/>
    <lineage>
        <taxon>Archaea</taxon>
        <taxon>Methanobacteriati</taxon>
        <taxon>Methanobacteriota</taxon>
        <taxon>Methanomada group</taxon>
        <taxon>Methanococci</taxon>
        <taxon>Methanococcales</taxon>
        <taxon>Methanococcaceae</taxon>
        <taxon>Methanococcus</taxon>
    </lineage>
</organism>
<accession>A0A7J9S3Z1</accession>
<reference evidence="1 2" key="1">
    <citation type="submission" date="2020-08" db="EMBL/GenBank/DDBJ databases">
        <title>Genomic Encyclopedia of Type Strains, Phase IV (KMG-V): Genome sequencing to study the core and pangenomes of soil and plant-associated prokaryotes.</title>
        <authorList>
            <person name="Whitman W."/>
        </authorList>
    </citation>
    <scope>NUCLEOTIDE SEQUENCE [LARGE SCALE GENOMIC DNA]</scope>
    <source>
        <strain evidence="1 2">C11</strain>
    </source>
</reference>
<evidence type="ECO:0000313" key="1">
    <source>
        <dbReference type="EMBL" id="MBB6401209.1"/>
    </source>
</evidence>
<comment type="caution">
    <text evidence="1">The sequence shown here is derived from an EMBL/GenBank/DDBJ whole genome shotgun (WGS) entry which is preliminary data.</text>
</comment>
<name>A0A7J9S3Z1_METMI</name>
<gene>
    <name evidence="1" type="ORF">HNP92_000494</name>
</gene>
<protein>
    <submittedName>
        <fullName evidence="1">Uncharacterized protein</fullName>
    </submittedName>
</protein>
<evidence type="ECO:0000313" key="2">
    <source>
        <dbReference type="Proteomes" id="UP000536195"/>
    </source>
</evidence>
<dbReference type="AlphaFoldDB" id="A0A7J9S3Z1"/>